<comment type="caution">
    <text evidence="8">The sequence shown here is derived from an EMBL/GenBank/DDBJ whole genome shotgun (WGS) entry which is preliminary data.</text>
</comment>
<evidence type="ECO:0000256" key="1">
    <source>
        <dbReference type="ARBA" id="ARBA00004123"/>
    </source>
</evidence>
<dbReference type="STRING" id="50429.A0A2B4SF03"/>
<organism evidence="8 9">
    <name type="scientific">Stylophora pistillata</name>
    <name type="common">Smooth cauliflower coral</name>
    <dbReference type="NCBI Taxonomy" id="50429"/>
    <lineage>
        <taxon>Eukaryota</taxon>
        <taxon>Metazoa</taxon>
        <taxon>Cnidaria</taxon>
        <taxon>Anthozoa</taxon>
        <taxon>Hexacorallia</taxon>
        <taxon>Scleractinia</taxon>
        <taxon>Astrocoeniina</taxon>
        <taxon>Pocilloporidae</taxon>
        <taxon>Stylophora</taxon>
    </lineage>
</organism>
<feature type="domain" description="RING-type" evidence="7">
    <location>
        <begin position="104"/>
        <end position="143"/>
    </location>
</feature>
<evidence type="ECO:0000259" key="7">
    <source>
        <dbReference type="PROSITE" id="PS50089"/>
    </source>
</evidence>
<sequence>MDCTGVRVRLPRYFLSVNSVLKNELWNWGSSGSPDNGEEKARSERTYASVVNGDDQSTPLTNSRWRKLQEENEEEATALATRNSIEVLVKVVIRICDLNPHVVCSLCAGYFVDATTITECLHTFCKSCIVKYFQTSKNCPMCNLQIHETQPLFNLRLDRTMQDIVAKVVPGILEAEEKRRREFYASRGMVVEKPAQSNGDENENEKPTRETVVKRDYSEAKNLYREDEQVSLCVEKYEESLEENEEGTDINGPATTVGTLSKKYIRCSARMMVVQLQKLLRLKLNIPREKENHEVHLDKHHLWFYTTVCMTSPKNCHTLNESSQDDTCAEWMMPQLNKEKDNENVNFVGYGTSVHKNFDSNN</sequence>
<accession>A0A2B4SF03</accession>
<dbReference type="InterPro" id="IPR013083">
    <property type="entry name" value="Znf_RING/FYVE/PHD"/>
</dbReference>
<keyword evidence="4" id="KW-0862">Zinc</keyword>
<dbReference type="SMART" id="SM00184">
    <property type="entry name" value="RING"/>
    <property type="match status" value="1"/>
</dbReference>
<dbReference type="Gene3D" id="3.30.40.10">
    <property type="entry name" value="Zinc/RING finger domain, C3HC4 (zinc finger)"/>
    <property type="match status" value="1"/>
</dbReference>
<dbReference type="PROSITE" id="PS50089">
    <property type="entry name" value="ZF_RING_2"/>
    <property type="match status" value="1"/>
</dbReference>
<evidence type="ECO:0000256" key="6">
    <source>
        <dbReference type="PROSITE-ProRule" id="PRU00175"/>
    </source>
</evidence>
<evidence type="ECO:0000313" key="8">
    <source>
        <dbReference type="EMBL" id="PFX28441.1"/>
    </source>
</evidence>
<dbReference type="SUPFAM" id="SSF57850">
    <property type="entry name" value="RING/U-box"/>
    <property type="match status" value="1"/>
</dbReference>
<reference evidence="9" key="1">
    <citation type="journal article" date="2017" name="bioRxiv">
        <title>Comparative analysis of the genomes of Stylophora pistillata and Acropora digitifera provides evidence for extensive differences between species of corals.</title>
        <authorList>
            <person name="Voolstra C.R."/>
            <person name="Li Y."/>
            <person name="Liew Y.J."/>
            <person name="Baumgarten S."/>
            <person name="Zoccola D."/>
            <person name="Flot J.-F."/>
            <person name="Tambutte S."/>
            <person name="Allemand D."/>
            <person name="Aranda M."/>
        </authorList>
    </citation>
    <scope>NUCLEOTIDE SEQUENCE [LARGE SCALE GENOMIC DNA]</scope>
</reference>
<evidence type="ECO:0000256" key="2">
    <source>
        <dbReference type="ARBA" id="ARBA00022723"/>
    </source>
</evidence>
<comment type="subcellular location">
    <subcellularLocation>
        <location evidence="1">Nucleus</location>
    </subcellularLocation>
</comment>
<dbReference type="PROSITE" id="PS00518">
    <property type="entry name" value="ZF_RING_1"/>
    <property type="match status" value="1"/>
</dbReference>
<dbReference type="GO" id="GO:1990841">
    <property type="term" value="F:promoter-specific chromatin binding"/>
    <property type="evidence" value="ECO:0007669"/>
    <property type="project" value="TreeGrafter"/>
</dbReference>
<proteinExistence type="predicted"/>
<evidence type="ECO:0000256" key="5">
    <source>
        <dbReference type="ARBA" id="ARBA00023242"/>
    </source>
</evidence>
<keyword evidence="3 6" id="KW-0863">Zinc-finger</keyword>
<protein>
    <submittedName>
        <fullName evidence="8">Polycomb group RING finger protein 1</fullName>
    </submittedName>
</protein>
<dbReference type="OrthoDB" id="1305878at2759"/>
<evidence type="ECO:0000256" key="3">
    <source>
        <dbReference type="ARBA" id="ARBA00022771"/>
    </source>
</evidence>
<dbReference type="InterPro" id="IPR001841">
    <property type="entry name" value="Znf_RING"/>
</dbReference>
<evidence type="ECO:0000256" key="4">
    <source>
        <dbReference type="ARBA" id="ARBA00022833"/>
    </source>
</evidence>
<dbReference type="GO" id="GO:0035102">
    <property type="term" value="C:PRC1 complex"/>
    <property type="evidence" value="ECO:0007669"/>
    <property type="project" value="TreeGrafter"/>
</dbReference>
<evidence type="ECO:0000313" key="9">
    <source>
        <dbReference type="Proteomes" id="UP000225706"/>
    </source>
</evidence>
<dbReference type="Pfam" id="PF13923">
    <property type="entry name" value="zf-C3HC4_2"/>
    <property type="match status" value="1"/>
</dbReference>
<keyword evidence="5" id="KW-0539">Nucleus</keyword>
<gene>
    <name evidence="8" type="primary">pcgf1</name>
    <name evidence="8" type="ORF">AWC38_SpisGene6859</name>
</gene>
<dbReference type="FunFam" id="3.30.40.10:FF:000122">
    <property type="entry name" value="polycomb group RING finger protein 1"/>
    <property type="match status" value="1"/>
</dbReference>
<dbReference type="Proteomes" id="UP000225706">
    <property type="component" value="Unassembled WGS sequence"/>
</dbReference>
<dbReference type="GO" id="GO:0000122">
    <property type="term" value="P:negative regulation of transcription by RNA polymerase II"/>
    <property type="evidence" value="ECO:0007669"/>
    <property type="project" value="TreeGrafter"/>
</dbReference>
<keyword evidence="9" id="KW-1185">Reference proteome</keyword>
<dbReference type="PANTHER" id="PTHR10825:SF29">
    <property type="entry name" value="POLYCOMB GROUP RING FINGER PROTEIN 1"/>
    <property type="match status" value="1"/>
</dbReference>
<dbReference type="Gene3D" id="3.10.20.90">
    <property type="entry name" value="Phosphatidylinositol 3-kinase Catalytic Subunit, Chain A, domain 1"/>
    <property type="match status" value="1"/>
</dbReference>
<dbReference type="GO" id="GO:0008270">
    <property type="term" value="F:zinc ion binding"/>
    <property type="evidence" value="ECO:0007669"/>
    <property type="project" value="UniProtKB-KW"/>
</dbReference>
<keyword evidence="2" id="KW-0479">Metal-binding</keyword>
<dbReference type="PANTHER" id="PTHR10825">
    <property type="entry name" value="RING FINGER DOMAIN-CONTAINING, POLYCOMB GROUP COMPONENT"/>
    <property type="match status" value="1"/>
</dbReference>
<dbReference type="EMBL" id="LSMT01000083">
    <property type="protein sequence ID" value="PFX28441.1"/>
    <property type="molecule type" value="Genomic_DNA"/>
</dbReference>
<dbReference type="InterPro" id="IPR017907">
    <property type="entry name" value="Znf_RING_CS"/>
</dbReference>
<dbReference type="AlphaFoldDB" id="A0A2B4SF03"/>
<name>A0A2B4SF03_STYPI</name>